<protein>
    <submittedName>
        <fullName evidence="3">Glycosyl transferase group 1</fullName>
    </submittedName>
</protein>
<reference evidence="3 4" key="1">
    <citation type="journal article" date="2015" name="Nature">
        <title>rRNA introns, odd ribosomes, and small enigmatic genomes across a large radiation of phyla.</title>
        <authorList>
            <person name="Brown C.T."/>
            <person name="Hug L.A."/>
            <person name="Thomas B.C."/>
            <person name="Sharon I."/>
            <person name="Castelle C.J."/>
            <person name="Singh A."/>
            <person name="Wilkins M.J."/>
            <person name="Williams K.H."/>
            <person name="Banfield J.F."/>
        </authorList>
    </citation>
    <scope>NUCLEOTIDE SEQUENCE [LARGE SCALE GENOMIC DNA]</scope>
</reference>
<evidence type="ECO:0000313" key="3">
    <source>
        <dbReference type="EMBL" id="KKS09606.1"/>
    </source>
</evidence>
<dbReference type="GO" id="GO:0016757">
    <property type="term" value="F:glycosyltransferase activity"/>
    <property type="evidence" value="ECO:0007669"/>
    <property type="project" value="InterPro"/>
</dbReference>
<dbReference type="InterPro" id="IPR001296">
    <property type="entry name" value="Glyco_trans_1"/>
</dbReference>
<gene>
    <name evidence="3" type="ORF">UU65_C0001G0011</name>
</gene>
<dbReference type="PANTHER" id="PTHR12526">
    <property type="entry name" value="GLYCOSYLTRANSFERASE"/>
    <property type="match status" value="1"/>
</dbReference>
<feature type="domain" description="Glycosyl transferase family 1" evidence="1">
    <location>
        <begin position="182"/>
        <end position="342"/>
    </location>
</feature>
<dbReference type="Proteomes" id="UP000033869">
    <property type="component" value="Unassembled WGS sequence"/>
</dbReference>
<proteinExistence type="predicted"/>
<dbReference type="InterPro" id="IPR028098">
    <property type="entry name" value="Glyco_trans_4-like_N"/>
</dbReference>
<evidence type="ECO:0000259" key="1">
    <source>
        <dbReference type="Pfam" id="PF00534"/>
    </source>
</evidence>
<keyword evidence="3" id="KW-0808">Transferase</keyword>
<evidence type="ECO:0000259" key="2">
    <source>
        <dbReference type="Pfam" id="PF13439"/>
    </source>
</evidence>
<evidence type="ECO:0000313" key="4">
    <source>
        <dbReference type="Proteomes" id="UP000033869"/>
    </source>
</evidence>
<sequence length="382" mass="42148">MRPKKVAIIYSGAKYWGGIETYLAQLFKYADNKEAALILISLGDWPLVKAIKMIGGDVRVVSGARVRLTTVRDISSIIRDEGVSLIASQGVVANFYARLASRCTKISSLVTVHSELRNDYPKFLSRFIYVLSDRLLRGYTSKYITVSKYLKEKLSQSGIKPSQIKVIYNALEDSLKGSNPFKKGSTLFKGKGVTIGSVGRLHKVKGYNNLIAAMGLLRDKEVNLVVWGEGEEKENIQNQIDELSLGSRVRLAGFAKDLGEALKETDIYVQSSISEGFGLAVLGAMMHEKPVIVTNAGALPEIVEDRKTGIILRENTPLAIADAIRELIDNPEFADKIGKNAAAHAKEKFNTKNWANETINTYLEASEKAEKGYHLFSGKDIK</sequence>
<organism evidence="3 4">
    <name type="scientific">candidate division CPR2 bacterium GW2011_GWC1_41_48</name>
    <dbReference type="NCBI Taxonomy" id="1618344"/>
    <lineage>
        <taxon>Bacteria</taxon>
        <taxon>Bacteria division CPR2</taxon>
    </lineage>
</organism>
<dbReference type="PANTHER" id="PTHR12526:SF638">
    <property type="entry name" value="SPORE COAT PROTEIN SA"/>
    <property type="match status" value="1"/>
</dbReference>
<comment type="caution">
    <text evidence="3">The sequence shown here is derived from an EMBL/GenBank/DDBJ whole genome shotgun (WGS) entry which is preliminary data.</text>
</comment>
<accession>A0A0G0YJB9</accession>
<dbReference type="Gene3D" id="3.40.50.2000">
    <property type="entry name" value="Glycogen Phosphorylase B"/>
    <property type="match status" value="2"/>
</dbReference>
<dbReference type="Pfam" id="PF00534">
    <property type="entry name" value="Glycos_transf_1"/>
    <property type="match status" value="1"/>
</dbReference>
<dbReference type="EMBL" id="LCBL01000001">
    <property type="protein sequence ID" value="KKS09606.1"/>
    <property type="molecule type" value="Genomic_DNA"/>
</dbReference>
<feature type="domain" description="Glycosyltransferase subfamily 4-like N-terminal" evidence="2">
    <location>
        <begin position="16"/>
        <end position="171"/>
    </location>
</feature>
<dbReference type="Pfam" id="PF13439">
    <property type="entry name" value="Glyco_transf_4"/>
    <property type="match status" value="1"/>
</dbReference>
<name>A0A0G0YJB9_UNCC2</name>
<dbReference type="AlphaFoldDB" id="A0A0G0YJB9"/>
<dbReference type="CDD" id="cd03801">
    <property type="entry name" value="GT4_PimA-like"/>
    <property type="match status" value="1"/>
</dbReference>
<dbReference type="SUPFAM" id="SSF53756">
    <property type="entry name" value="UDP-Glycosyltransferase/glycogen phosphorylase"/>
    <property type="match status" value="1"/>
</dbReference>